<feature type="domain" description="Myosin motor" evidence="10">
    <location>
        <begin position="28"/>
        <end position="207"/>
    </location>
</feature>
<dbReference type="Pfam" id="PF00063">
    <property type="entry name" value="Myosin_head"/>
    <property type="match status" value="1"/>
</dbReference>
<evidence type="ECO:0000259" key="10">
    <source>
        <dbReference type="PROSITE" id="PS51456"/>
    </source>
</evidence>
<gene>
    <name evidence="11" type="ORF">NQ317_003409</name>
</gene>
<keyword evidence="7" id="KW-0505">Motor protein</keyword>
<dbReference type="SUPFAM" id="SSF52540">
    <property type="entry name" value="P-loop containing nucleoside triphosphate hydrolases"/>
    <property type="match status" value="1"/>
</dbReference>
<evidence type="ECO:0000256" key="6">
    <source>
        <dbReference type="ARBA" id="ARBA00023123"/>
    </source>
</evidence>
<protein>
    <recommendedName>
        <fullName evidence="10">Myosin motor domain-containing protein</fullName>
    </recommendedName>
</protein>
<evidence type="ECO:0000313" key="11">
    <source>
        <dbReference type="EMBL" id="KAJ8981688.1"/>
    </source>
</evidence>
<keyword evidence="8 9" id="KW-0009">Actin-binding</keyword>
<comment type="caution">
    <text evidence="9">Lacks conserved residue(s) required for the propagation of feature annotation.</text>
</comment>
<keyword evidence="4" id="KW-0547">Nucleotide-binding</keyword>
<dbReference type="Gene3D" id="3.40.850.10">
    <property type="entry name" value="Kinesin motor domain"/>
    <property type="match status" value="2"/>
</dbReference>
<name>A0ABQ9JUE5_9CUCU</name>
<comment type="caution">
    <text evidence="11">The sequence shown here is derived from an EMBL/GenBank/DDBJ whole genome shotgun (WGS) entry which is preliminary data.</text>
</comment>
<evidence type="ECO:0000256" key="5">
    <source>
        <dbReference type="ARBA" id="ARBA00022840"/>
    </source>
</evidence>
<dbReference type="PROSITE" id="PS51456">
    <property type="entry name" value="MYOSIN_MOTOR"/>
    <property type="match status" value="1"/>
</dbReference>
<evidence type="ECO:0000256" key="8">
    <source>
        <dbReference type="ARBA" id="ARBA00023203"/>
    </source>
</evidence>
<dbReference type="EMBL" id="JAPWTJ010000171">
    <property type="protein sequence ID" value="KAJ8981688.1"/>
    <property type="molecule type" value="Genomic_DNA"/>
</dbReference>
<evidence type="ECO:0000313" key="12">
    <source>
        <dbReference type="Proteomes" id="UP001162164"/>
    </source>
</evidence>
<sequence>MNEEGPNEKAYLAVDTNYGAPSSSQRQSRVQDAVLLEDYTIEDIIPSIQERFKEDVIYTYIGSVLVSVNPYKELDIYFFQKTSKNMTVNISSRFHHIYSPLLTPPTDRLKKKIEHSKLRITEVILKKSKLSSYSPTLFLKLLKCENKPQDNSSRFGKYMDIQLIMRKSNRRKNILNIIGEIAVISQSAGERNFTSFTNSFLVLMTTF</sequence>
<evidence type="ECO:0000256" key="2">
    <source>
        <dbReference type="ARBA" id="ARBA00022490"/>
    </source>
</evidence>
<keyword evidence="2" id="KW-0963">Cytoplasm</keyword>
<dbReference type="InterPro" id="IPR001609">
    <property type="entry name" value="Myosin_head_motor_dom-like"/>
</dbReference>
<keyword evidence="5" id="KW-0067">ATP-binding</keyword>
<dbReference type="Proteomes" id="UP001162164">
    <property type="component" value="Unassembled WGS sequence"/>
</dbReference>
<keyword evidence="6 9" id="KW-0518">Myosin</keyword>
<keyword evidence="3" id="KW-0677">Repeat</keyword>
<proteinExistence type="inferred from homology"/>
<dbReference type="InterPro" id="IPR036961">
    <property type="entry name" value="Kinesin_motor_dom_sf"/>
</dbReference>
<evidence type="ECO:0000256" key="9">
    <source>
        <dbReference type="PROSITE-ProRule" id="PRU00782"/>
    </source>
</evidence>
<dbReference type="PANTHER" id="PTHR13140">
    <property type="entry name" value="MYOSIN"/>
    <property type="match status" value="1"/>
</dbReference>
<accession>A0ABQ9JUE5</accession>
<comment type="subcellular location">
    <subcellularLocation>
        <location evidence="1">Cytoplasm</location>
    </subcellularLocation>
</comment>
<reference evidence="11" key="1">
    <citation type="journal article" date="2023" name="Insect Mol. Biol.">
        <title>Genome sequencing provides insights into the evolution of gene families encoding plant cell wall-degrading enzymes in longhorned beetles.</title>
        <authorList>
            <person name="Shin N.R."/>
            <person name="Okamura Y."/>
            <person name="Kirsch R."/>
            <person name="Pauchet Y."/>
        </authorList>
    </citation>
    <scope>NUCLEOTIDE SEQUENCE</scope>
    <source>
        <strain evidence="11">MMC_N1</strain>
    </source>
</reference>
<dbReference type="InterPro" id="IPR027417">
    <property type="entry name" value="P-loop_NTPase"/>
</dbReference>
<organism evidence="11 12">
    <name type="scientific">Molorchus minor</name>
    <dbReference type="NCBI Taxonomy" id="1323400"/>
    <lineage>
        <taxon>Eukaryota</taxon>
        <taxon>Metazoa</taxon>
        <taxon>Ecdysozoa</taxon>
        <taxon>Arthropoda</taxon>
        <taxon>Hexapoda</taxon>
        <taxon>Insecta</taxon>
        <taxon>Pterygota</taxon>
        <taxon>Neoptera</taxon>
        <taxon>Endopterygota</taxon>
        <taxon>Coleoptera</taxon>
        <taxon>Polyphaga</taxon>
        <taxon>Cucujiformia</taxon>
        <taxon>Chrysomeloidea</taxon>
        <taxon>Cerambycidae</taxon>
        <taxon>Lamiinae</taxon>
        <taxon>Monochamini</taxon>
        <taxon>Molorchus</taxon>
    </lineage>
</organism>
<keyword evidence="12" id="KW-1185">Reference proteome</keyword>
<dbReference type="PRINTS" id="PR00193">
    <property type="entry name" value="MYOSINHEAVY"/>
</dbReference>
<evidence type="ECO:0000256" key="3">
    <source>
        <dbReference type="ARBA" id="ARBA00022737"/>
    </source>
</evidence>
<evidence type="ECO:0000256" key="4">
    <source>
        <dbReference type="ARBA" id="ARBA00022741"/>
    </source>
</evidence>
<comment type="similarity">
    <text evidence="9">Belongs to the TRAFAC class myosin-kinesin ATPase superfamily. Myosin family.</text>
</comment>
<evidence type="ECO:0000256" key="1">
    <source>
        <dbReference type="ARBA" id="ARBA00004496"/>
    </source>
</evidence>
<evidence type="ECO:0000256" key="7">
    <source>
        <dbReference type="ARBA" id="ARBA00023175"/>
    </source>
</evidence>
<dbReference type="PANTHER" id="PTHR13140:SF255">
    <property type="entry name" value="UNCONVENTIONAL MYOSIN-IC"/>
    <property type="match status" value="1"/>
</dbReference>